<gene>
    <name evidence="1" type="ORF">SETIT_7G035000v2</name>
</gene>
<proteinExistence type="predicted"/>
<accession>A0A368RRT4</accession>
<reference evidence="1" key="1">
    <citation type="journal article" date="2012" name="Nat. Biotechnol.">
        <title>Reference genome sequence of the model plant Setaria.</title>
        <authorList>
            <person name="Bennetzen J.L."/>
            <person name="Schmutz J."/>
            <person name="Wang H."/>
            <person name="Percifield R."/>
            <person name="Hawkins J."/>
            <person name="Pontaroli A.C."/>
            <person name="Estep M."/>
            <person name="Feng L."/>
            <person name="Vaughn J.N."/>
            <person name="Grimwood J."/>
            <person name="Jenkins J."/>
            <person name="Barry K."/>
            <person name="Lindquist E."/>
            <person name="Hellsten U."/>
            <person name="Deshpande S."/>
            <person name="Wang X."/>
            <person name="Wu X."/>
            <person name="Mitros T."/>
            <person name="Triplett J."/>
            <person name="Yang X."/>
            <person name="Ye C.Y."/>
            <person name="Mauro-Herrera M."/>
            <person name="Wang L."/>
            <person name="Li P."/>
            <person name="Sharma M."/>
            <person name="Sharma R."/>
            <person name="Ronald P.C."/>
            <person name="Panaud O."/>
            <person name="Kellogg E.A."/>
            <person name="Brutnell T.P."/>
            <person name="Doust A.N."/>
            <person name="Tuskan G.A."/>
            <person name="Rokhsar D."/>
            <person name="Devos K.M."/>
        </authorList>
    </citation>
    <scope>NUCLEOTIDE SEQUENCE [LARGE SCALE GENOMIC DNA]</scope>
    <source>
        <strain evidence="1">Yugu1</strain>
    </source>
</reference>
<evidence type="ECO:0000313" key="1">
    <source>
        <dbReference type="EMBL" id="RCV32841.1"/>
    </source>
</evidence>
<protein>
    <submittedName>
        <fullName evidence="1">Uncharacterized protein</fullName>
    </submittedName>
</protein>
<dbReference type="OrthoDB" id="10356953at2759"/>
<dbReference type="EMBL" id="CM003534">
    <property type="protein sequence ID" value="RCV32841.1"/>
    <property type="molecule type" value="Genomic_DNA"/>
</dbReference>
<reference evidence="1" key="2">
    <citation type="submission" date="2015-07" db="EMBL/GenBank/DDBJ databases">
        <authorList>
            <person name="Noorani M."/>
        </authorList>
    </citation>
    <scope>NUCLEOTIDE SEQUENCE</scope>
    <source>
        <strain evidence="1">Yugu1</strain>
    </source>
</reference>
<organism evidence="1">
    <name type="scientific">Setaria italica</name>
    <name type="common">Foxtail millet</name>
    <name type="synonym">Panicum italicum</name>
    <dbReference type="NCBI Taxonomy" id="4555"/>
    <lineage>
        <taxon>Eukaryota</taxon>
        <taxon>Viridiplantae</taxon>
        <taxon>Streptophyta</taxon>
        <taxon>Embryophyta</taxon>
        <taxon>Tracheophyta</taxon>
        <taxon>Spermatophyta</taxon>
        <taxon>Magnoliopsida</taxon>
        <taxon>Liliopsida</taxon>
        <taxon>Poales</taxon>
        <taxon>Poaceae</taxon>
        <taxon>PACMAD clade</taxon>
        <taxon>Panicoideae</taxon>
        <taxon>Panicodae</taxon>
        <taxon>Paniceae</taxon>
        <taxon>Cenchrinae</taxon>
        <taxon>Setaria</taxon>
    </lineage>
</organism>
<dbReference type="AlphaFoldDB" id="A0A368RRT4"/>
<name>A0A368RRT4_SETIT</name>
<sequence length="117" mass="13145">MSRYLRCTRCSILSGRIPSGCCSTNTHKLSAHSVSLRTLLKLSGGILSPEGASCLHIIRLRFFFKSWDSTKLMHTLEILVALTYRWRTFLGILTWKSSSIRNCSPLDTDSAISYSKS</sequence>